<feature type="transmembrane region" description="Helical" evidence="11">
    <location>
        <begin position="201"/>
        <end position="223"/>
    </location>
</feature>
<evidence type="ECO:0000256" key="4">
    <source>
        <dbReference type="ARBA" id="ARBA00023040"/>
    </source>
</evidence>
<keyword evidence="2 9" id="KW-0812">Transmembrane</keyword>
<protein>
    <submittedName>
        <fullName evidence="14">G-protein coupled receptor 20-like</fullName>
    </submittedName>
</protein>
<dbReference type="InterPro" id="IPR000276">
    <property type="entry name" value="GPCR_Rhodpsn"/>
</dbReference>
<feature type="domain" description="G-protein coupled receptors family 1 profile" evidence="12">
    <location>
        <begin position="69"/>
        <end position="302"/>
    </location>
</feature>
<keyword evidence="7" id="KW-0325">Glycoprotein</keyword>
<evidence type="ECO:0000256" key="1">
    <source>
        <dbReference type="ARBA" id="ARBA00004141"/>
    </source>
</evidence>
<evidence type="ECO:0000256" key="10">
    <source>
        <dbReference type="SAM" id="MobiDB-lite"/>
    </source>
</evidence>
<keyword evidence="6 9" id="KW-0675">Receptor</keyword>
<dbReference type="Pfam" id="PF00001">
    <property type="entry name" value="7tm_1"/>
    <property type="match status" value="1"/>
</dbReference>
<dbReference type="InterPro" id="IPR017452">
    <property type="entry name" value="GPCR_Rhodpsn_7TM"/>
</dbReference>
<dbReference type="GO" id="GO:0004930">
    <property type="term" value="F:G protein-coupled receptor activity"/>
    <property type="evidence" value="ECO:0007669"/>
    <property type="project" value="UniProtKB-KW"/>
</dbReference>
<keyword evidence="4 9" id="KW-0297">G-protein coupled receptor</keyword>
<proteinExistence type="inferred from homology"/>
<comment type="subcellular location">
    <subcellularLocation>
        <location evidence="1">Membrane</location>
        <topology evidence="1">Multi-pass membrane protein</topology>
    </subcellularLocation>
</comment>
<dbReference type="PANTHER" id="PTHR24232">
    <property type="entry name" value="G-PROTEIN COUPLED RECEPTOR"/>
    <property type="match status" value="1"/>
</dbReference>
<feature type="transmembrane region" description="Helical" evidence="11">
    <location>
        <begin position="89"/>
        <end position="114"/>
    </location>
</feature>
<keyword evidence="5 11" id="KW-0472">Membrane</keyword>
<dbReference type="GO" id="GO:0007200">
    <property type="term" value="P:phospholipase C-activating G protein-coupled receptor signaling pathway"/>
    <property type="evidence" value="ECO:0007669"/>
    <property type="project" value="TreeGrafter"/>
</dbReference>
<comment type="similarity">
    <text evidence="9">Belongs to the G-protein coupled receptor 1 family.</text>
</comment>
<feature type="region of interest" description="Disordered" evidence="10">
    <location>
        <begin position="327"/>
        <end position="387"/>
    </location>
</feature>
<dbReference type="SUPFAM" id="SSF81321">
    <property type="entry name" value="Family A G protein-coupled receptor-like"/>
    <property type="match status" value="1"/>
</dbReference>
<dbReference type="AlphaFoldDB" id="A0AAJ7XGP0"/>
<dbReference type="Gene3D" id="1.20.1070.10">
    <property type="entry name" value="Rhodopsin 7-helix transmembrane proteins"/>
    <property type="match status" value="1"/>
</dbReference>
<evidence type="ECO:0000256" key="2">
    <source>
        <dbReference type="ARBA" id="ARBA00022692"/>
    </source>
</evidence>
<keyword evidence="3 11" id="KW-1133">Transmembrane helix</keyword>
<gene>
    <name evidence="14" type="primary">LOC116956500</name>
</gene>
<dbReference type="GO" id="GO:0035025">
    <property type="term" value="P:positive regulation of Rho protein signal transduction"/>
    <property type="evidence" value="ECO:0007669"/>
    <property type="project" value="TreeGrafter"/>
</dbReference>
<organism evidence="13 14">
    <name type="scientific">Petromyzon marinus</name>
    <name type="common">Sea lamprey</name>
    <dbReference type="NCBI Taxonomy" id="7757"/>
    <lineage>
        <taxon>Eukaryota</taxon>
        <taxon>Metazoa</taxon>
        <taxon>Chordata</taxon>
        <taxon>Craniata</taxon>
        <taxon>Vertebrata</taxon>
        <taxon>Cyclostomata</taxon>
        <taxon>Hyperoartia</taxon>
        <taxon>Petromyzontiformes</taxon>
        <taxon>Petromyzontidae</taxon>
        <taxon>Petromyzon</taxon>
    </lineage>
</organism>
<dbReference type="Proteomes" id="UP001318040">
    <property type="component" value="Chromosome 65"/>
</dbReference>
<evidence type="ECO:0000256" key="8">
    <source>
        <dbReference type="ARBA" id="ARBA00023224"/>
    </source>
</evidence>
<evidence type="ECO:0000256" key="3">
    <source>
        <dbReference type="ARBA" id="ARBA00022989"/>
    </source>
</evidence>
<evidence type="ECO:0000259" key="12">
    <source>
        <dbReference type="PROSITE" id="PS50262"/>
    </source>
</evidence>
<dbReference type="KEGG" id="pmrn:116956500"/>
<evidence type="ECO:0000256" key="5">
    <source>
        <dbReference type="ARBA" id="ARBA00023136"/>
    </source>
</evidence>
<dbReference type="PANTHER" id="PTHR24232:SF7">
    <property type="entry name" value="G-PROTEIN COUPLED RECEPTOR 20"/>
    <property type="match status" value="1"/>
</dbReference>
<feature type="transmembrane region" description="Helical" evidence="11">
    <location>
        <begin position="165"/>
        <end position="189"/>
    </location>
</feature>
<keyword evidence="13" id="KW-1185">Reference proteome</keyword>
<feature type="compositionally biased region" description="Basic and acidic residues" evidence="10">
    <location>
        <begin position="347"/>
        <end position="361"/>
    </location>
</feature>
<reference evidence="14" key="1">
    <citation type="submission" date="2025-08" db="UniProtKB">
        <authorList>
            <consortium name="RefSeq"/>
        </authorList>
    </citation>
    <scope>IDENTIFICATION</scope>
    <source>
        <tissue evidence="14">Sperm</tissue>
    </source>
</reference>
<evidence type="ECO:0000256" key="7">
    <source>
        <dbReference type="ARBA" id="ARBA00023180"/>
    </source>
</evidence>
<dbReference type="GO" id="GO:0005886">
    <property type="term" value="C:plasma membrane"/>
    <property type="evidence" value="ECO:0007669"/>
    <property type="project" value="TreeGrafter"/>
</dbReference>
<evidence type="ECO:0000256" key="9">
    <source>
        <dbReference type="RuleBase" id="RU000688"/>
    </source>
</evidence>
<sequence>MGIHSESPPSNASWLAAPPGARANSTALIKRPYMHKLAHLDEELFDEYHALWLTLLAVSVVVSLAGLAANSAALWVFSCRTRSKTAPVIYTLNLVAADLLLSLAIPARVLMYASRGRCLACSHAHVFVYFVNMYASVFFLTCIGVDRYMAIVHPLASKRWRRPLFAVALSAVLWTLATVITTSVLTMAIKFSACCYFKLFMLSLFEFFLPFAVTAFVTARMLCALRRGGGVGGSAGSREKLRRAVRLLAAVFVVFAVCFVPFHVRQVVLFGHDAVDESTALVAYHVTLTLSSFNCVLDPVVYCFVTKRSRAALRSLFARGPKRGGGVGCDGREGRGAGDRRRRGDRRHRDGRQSRAGDVRDGYVMPRGVGGCGLGGEAEEEGERRMR</sequence>
<dbReference type="RefSeq" id="XP_032834064.1">
    <property type="nucleotide sequence ID" value="XM_032978173.1"/>
</dbReference>
<feature type="non-terminal residue" evidence="14">
    <location>
        <position position="387"/>
    </location>
</feature>
<name>A0AAJ7XGP0_PETMA</name>
<feature type="transmembrane region" description="Helical" evidence="11">
    <location>
        <begin position="244"/>
        <end position="262"/>
    </location>
</feature>
<feature type="compositionally biased region" description="Basic and acidic residues" evidence="10">
    <location>
        <begin position="330"/>
        <end position="339"/>
    </location>
</feature>
<dbReference type="PROSITE" id="PS50262">
    <property type="entry name" value="G_PROTEIN_RECEP_F1_2"/>
    <property type="match status" value="1"/>
</dbReference>
<feature type="transmembrane region" description="Helical" evidence="11">
    <location>
        <begin position="50"/>
        <end position="77"/>
    </location>
</feature>
<feature type="transmembrane region" description="Helical" evidence="11">
    <location>
        <begin position="126"/>
        <end position="145"/>
    </location>
</feature>
<keyword evidence="8 9" id="KW-0807">Transducer</keyword>
<dbReference type="PRINTS" id="PR00237">
    <property type="entry name" value="GPCRRHODOPSN"/>
</dbReference>
<feature type="transmembrane region" description="Helical" evidence="11">
    <location>
        <begin position="282"/>
        <end position="305"/>
    </location>
</feature>
<evidence type="ECO:0000256" key="11">
    <source>
        <dbReference type="SAM" id="Phobius"/>
    </source>
</evidence>
<evidence type="ECO:0000313" key="13">
    <source>
        <dbReference type="Proteomes" id="UP001318040"/>
    </source>
</evidence>
<accession>A0AAJ7XGP0</accession>
<dbReference type="PROSITE" id="PS00237">
    <property type="entry name" value="G_PROTEIN_RECEP_F1_1"/>
    <property type="match status" value="1"/>
</dbReference>
<evidence type="ECO:0000256" key="6">
    <source>
        <dbReference type="ARBA" id="ARBA00023170"/>
    </source>
</evidence>
<evidence type="ECO:0000313" key="14">
    <source>
        <dbReference type="RefSeq" id="XP_032834064.1"/>
    </source>
</evidence>